<keyword evidence="2" id="KW-1185">Reference proteome</keyword>
<dbReference type="EMBL" id="AZFS01000006">
    <property type="protein sequence ID" value="KRL98252.1"/>
    <property type="molecule type" value="Genomic_DNA"/>
</dbReference>
<proteinExistence type="predicted"/>
<protein>
    <submittedName>
        <fullName evidence="1">Uncharacterized protein</fullName>
    </submittedName>
</protein>
<evidence type="ECO:0000313" key="1">
    <source>
        <dbReference type="EMBL" id="KRL98252.1"/>
    </source>
</evidence>
<evidence type="ECO:0000313" key="2">
    <source>
        <dbReference type="Proteomes" id="UP000051580"/>
    </source>
</evidence>
<gene>
    <name evidence="1" type="ORF">FD28_GL000050</name>
</gene>
<dbReference type="AlphaFoldDB" id="A0A0R1UY68"/>
<organism evidence="1 2">
    <name type="scientific">Levilactobacillus hammesii DSM 16381</name>
    <dbReference type="NCBI Taxonomy" id="1423753"/>
    <lineage>
        <taxon>Bacteria</taxon>
        <taxon>Bacillati</taxon>
        <taxon>Bacillota</taxon>
        <taxon>Bacilli</taxon>
        <taxon>Lactobacillales</taxon>
        <taxon>Lactobacillaceae</taxon>
        <taxon>Levilactobacillus</taxon>
    </lineage>
</organism>
<comment type="caution">
    <text evidence="1">The sequence shown here is derived from an EMBL/GenBank/DDBJ whole genome shotgun (WGS) entry which is preliminary data.</text>
</comment>
<name>A0A0R1UY68_9LACO</name>
<dbReference type="Proteomes" id="UP000051580">
    <property type="component" value="Unassembled WGS sequence"/>
</dbReference>
<accession>A0A0R1UY68</accession>
<sequence length="65" mass="6994">MRSVAIGVPENKKITTRKKASGDEVFRLRIGDDEFLIGGNVVAVGVTGEVPATLVFTFDRSTLTL</sequence>
<reference evidence="1 2" key="1">
    <citation type="journal article" date="2015" name="Genome Announc.">
        <title>Expanding the biotechnology potential of lactobacilli through comparative genomics of 213 strains and associated genera.</title>
        <authorList>
            <person name="Sun Z."/>
            <person name="Harris H.M."/>
            <person name="McCann A."/>
            <person name="Guo C."/>
            <person name="Argimon S."/>
            <person name="Zhang W."/>
            <person name="Yang X."/>
            <person name="Jeffery I.B."/>
            <person name="Cooney J.C."/>
            <person name="Kagawa T.F."/>
            <person name="Liu W."/>
            <person name="Song Y."/>
            <person name="Salvetti E."/>
            <person name="Wrobel A."/>
            <person name="Rasinkangas P."/>
            <person name="Parkhill J."/>
            <person name="Rea M.C."/>
            <person name="O'Sullivan O."/>
            <person name="Ritari J."/>
            <person name="Douillard F.P."/>
            <person name="Paul Ross R."/>
            <person name="Yang R."/>
            <person name="Briner A.E."/>
            <person name="Felis G.E."/>
            <person name="de Vos W.M."/>
            <person name="Barrangou R."/>
            <person name="Klaenhammer T.R."/>
            <person name="Caufield P.W."/>
            <person name="Cui Y."/>
            <person name="Zhang H."/>
            <person name="O'Toole P.W."/>
        </authorList>
    </citation>
    <scope>NUCLEOTIDE SEQUENCE [LARGE SCALE GENOMIC DNA]</scope>
    <source>
        <strain evidence="1 2">DSM 16381</strain>
    </source>
</reference>